<dbReference type="PIRSF" id="PIRSF011576">
    <property type="entry name" value="YabP"/>
    <property type="match status" value="1"/>
</dbReference>
<dbReference type="Proteomes" id="UP000324781">
    <property type="component" value="Unassembled WGS sequence"/>
</dbReference>
<dbReference type="Pfam" id="PF07873">
    <property type="entry name" value="YabP"/>
    <property type="match status" value="1"/>
</dbReference>
<dbReference type="InterPro" id="IPR038705">
    <property type="entry name" value="YabP_sf"/>
</dbReference>
<dbReference type="EMBL" id="FQZP01000006">
    <property type="protein sequence ID" value="SHI65499.1"/>
    <property type="molecule type" value="Genomic_DNA"/>
</dbReference>
<evidence type="ECO:0000313" key="2">
    <source>
        <dbReference type="Proteomes" id="UP000324781"/>
    </source>
</evidence>
<sequence>MVEDRKAFEQRQQNIILKDRRRLMVSGVRHVESFNEECIVLDTENGLLVIRGAGLHINKLNVETSELDVEGDICAMEYLDEGVPQRKGGFFSGLFR</sequence>
<dbReference type="GO" id="GO:0030435">
    <property type="term" value="P:sporulation resulting in formation of a cellular spore"/>
    <property type="evidence" value="ECO:0007669"/>
    <property type="project" value="InterPro"/>
</dbReference>
<organism evidence="1 2">
    <name type="scientific">Thermoclostridium caenicola</name>
    <dbReference type="NCBI Taxonomy" id="659425"/>
    <lineage>
        <taxon>Bacteria</taxon>
        <taxon>Bacillati</taxon>
        <taxon>Bacillota</taxon>
        <taxon>Clostridia</taxon>
        <taxon>Eubacteriales</taxon>
        <taxon>Oscillospiraceae</taxon>
        <taxon>Thermoclostridium</taxon>
    </lineage>
</organism>
<dbReference type="OrthoDB" id="9795125at2"/>
<dbReference type="AlphaFoldDB" id="A0A1M6CX01"/>
<dbReference type="NCBIfam" id="TIGR02892">
    <property type="entry name" value="spore_yabP"/>
    <property type="match status" value="1"/>
</dbReference>
<dbReference type="Gene3D" id="2.60.40.2000">
    <property type="match status" value="1"/>
</dbReference>
<dbReference type="RefSeq" id="WP_149677890.1">
    <property type="nucleotide sequence ID" value="NZ_DAONMB010000052.1"/>
</dbReference>
<protein>
    <submittedName>
        <fullName evidence="1">Sporulation protein YabP</fullName>
    </submittedName>
</protein>
<evidence type="ECO:0000313" key="1">
    <source>
        <dbReference type="EMBL" id="SHI65499.1"/>
    </source>
</evidence>
<dbReference type="InterPro" id="IPR012504">
    <property type="entry name" value="Spore_YabP"/>
</dbReference>
<dbReference type="InterPro" id="IPR022476">
    <property type="entry name" value="Spore_YabP/YqfC"/>
</dbReference>
<reference evidence="1 2" key="1">
    <citation type="submission" date="2016-11" db="EMBL/GenBank/DDBJ databases">
        <authorList>
            <person name="Varghese N."/>
            <person name="Submissions S."/>
        </authorList>
    </citation>
    <scope>NUCLEOTIDE SEQUENCE [LARGE SCALE GENOMIC DNA]</scope>
    <source>
        <strain evidence="1 2">DSM 19027</strain>
    </source>
</reference>
<keyword evidence="2" id="KW-1185">Reference proteome</keyword>
<name>A0A1M6CX01_9FIRM</name>
<gene>
    <name evidence="1" type="ORF">SAMN05444373_100616</name>
</gene>
<accession>A0A1M6CX01</accession>
<proteinExistence type="predicted"/>